<protein>
    <submittedName>
        <fullName evidence="1">Uncharacterized protein</fullName>
    </submittedName>
</protein>
<dbReference type="Proteomes" id="UP000053989">
    <property type="component" value="Unassembled WGS sequence"/>
</dbReference>
<dbReference type="InParanoid" id="A0A0C2YRL9"/>
<dbReference type="AlphaFoldDB" id="A0A0C2YRL9"/>
<proteinExistence type="predicted"/>
<organism evidence="1 2">
    <name type="scientific">Scleroderma citrinum Foug A</name>
    <dbReference type="NCBI Taxonomy" id="1036808"/>
    <lineage>
        <taxon>Eukaryota</taxon>
        <taxon>Fungi</taxon>
        <taxon>Dikarya</taxon>
        <taxon>Basidiomycota</taxon>
        <taxon>Agaricomycotina</taxon>
        <taxon>Agaricomycetes</taxon>
        <taxon>Agaricomycetidae</taxon>
        <taxon>Boletales</taxon>
        <taxon>Sclerodermatineae</taxon>
        <taxon>Sclerodermataceae</taxon>
        <taxon>Scleroderma</taxon>
    </lineage>
</organism>
<reference evidence="2" key="2">
    <citation type="submission" date="2015-01" db="EMBL/GenBank/DDBJ databases">
        <title>Evolutionary Origins and Diversification of the Mycorrhizal Mutualists.</title>
        <authorList>
            <consortium name="DOE Joint Genome Institute"/>
            <consortium name="Mycorrhizal Genomics Consortium"/>
            <person name="Kohler A."/>
            <person name="Kuo A."/>
            <person name="Nagy L.G."/>
            <person name="Floudas D."/>
            <person name="Copeland A."/>
            <person name="Barry K.W."/>
            <person name="Cichocki N."/>
            <person name="Veneault-Fourrey C."/>
            <person name="LaButti K."/>
            <person name="Lindquist E.A."/>
            <person name="Lipzen A."/>
            <person name="Lundell T."/>
            <person name="Morin E."/>
            <person name="Murat C."/>
            <person name="Riley R."/>
            <person name="Ohm R."/>
            <person name="Sun H."/>
            <person name="Tunlid A."/>
            <person name="Henrissat B."/>
            <person name="Grigoriev I.V."/>
            <person name="Hibbett D.S."/>
            <person name="Martin F."/>
        </authorList>
    </citation>
    <scope>NUCLEOTIDE SEQUENCE [LARGE SCALE GENOMIC DNA]</scope>
    <source>
        <strain evidence="2">Foug A</strain>
    </source>
</reference>
<accession>A0A0C2YRL9</accession>
<dbReference type="HOGENOM" id="CLU_2147350_0_0_1"/>
<gene>
    <name evidence="1" type="ORF">SCLCIDRAFT_567387</name>
</gene>
<sequence>MTRNGSVPNAAAGGSASLHDADELRCKTSGRQNQFTETQKLSRKTMWSLIWCSKPCTGSVLSMARRRRALGNHLTIRYFHQKRSSPDTYFRGVNYNGEVCFPVCFFLYHTPA</sequence>
<evidence type="ECO:0000313" key="2">
    <source>
        <dbReference type="Proteomes" id="UP000053989"/>
    </source>
</evidence>
<reference evidence="1 2" key="1">
    <citation type="submission" date="2014-04" db="EMBL/GenBank/DDBJ databases">
        <authorList>
            <consortium name="DOE Joint Genome Institute"/>
            <person name="Kuo A."/>
            <person name="Kohler A."/>
            <person name="Nagy L.G."/>
            <person name="Floudas D."/>
            <person name="Copeland A."/>
            <person name="Barry K.W."/>
            <person name="Cichocki N."/>
            <person name="Veneault-Fourrey C."/>
            <person name="LaButti K."/>
            <person name="Lindquist E.A."/>
            <person name="Lipzen A."/>
            <person name="Lundell T."/>
            <person name="Morin E."/>
            <person name="Murat C."/>
            <person name="Sun H."/>
            <person name="Tunlid A."/>
            <person name="Henrissat B."/>
            <person name="Grigoriev I.V."/>
            <person name="Hibbett D.S."/>
            <person name="Martin F."/>
            <person name="Nordberg H.P."/>
            <person name="Cantor M.N."/>
            <person name="Hua S.X."/>
        </authorList>
    </citation>
    <scope>NUCLEOTIDE SEQUENCE [LARGE SCALE GENOMIC DNA]</scope>
    <source>
        <strain evidence="1 2">Foug A</strain>
    </source>
</reference>
<keyword evidence="2" id="KW-1185">Reference proteome</keyword>
<name>A0A0C2YRL9_9AGAM</name>
<dbReference type="EMBL" id="KN822213">
    <property type="protein sequence ID" value="KIM52373.1"/>
    <property type="molecule type" value="Genomic_DNA"/>
</dbReference>
<evidence type="ECO:0000313" key="1">
    <source>
        <dbReference type="EMBL" id="KIM52373.1"/>
    </source>
</evidence>